<dbReference type="Gene3D" id="1.10.10.60">
    <property type="entry name" value="Homeodomain-like"/>
    <property type="match status" value="1"/>
</dbReference>
<dbReference type="AlphaFoldDB" id="A0AAW1UQK1"/>
<name>A0AAW1UQK1_9CUCU</name>
<gene>
    <name evidence="5" type="ORF">WA026_020363</name>
</gene>
<comment type="caution">
    <text evidence="5">The sequence shown here is derived from an EMBL/GenBank/DDBJ whole genome shotgun (WGS) entry which is preliminary data.</text>
</comment>
<dbReference type="GO" id="GO:0005634">
    <property type="term" value="C:nucleus"/>
    <property type="evidence" value="ECO:0007669"/>
    <property type="project" value="UniProtKB-SubCell"/>
</dbReference>
<dbReference type="InterPro" id="IPR009057">
    <property type="entry name" value="Homeodomain-like_sf"/>
</dbReference>
<evidence type="ECO:0000313" key="5">
    <source>
        <dbReference type="EMBL" id="KAK9882257.1"/>
    </source>
</evidence>
<evidence type="ECO:0000256" key="2">
    <source>
        <dbReference type="PROSITE-ProRule" id="PRU00108"/>
    </source>
</evidence>
<evidence type="ECO:0000259" key="4">
    <source>
        <dbReference type="PROSITE" id="PS50071"/>
    </source>
</evidence>
<dbReference type="SUPFAM" id="SSF46689">
    <property type="entry name" value="Homeodomain-like"/>
    <property type="match status" value="1"/>
</dbReference>
<sequence length="167" mass="18860">MKIEMQNRTAELKDSITKSIMESMDEKLIPIVEENKELKILVDTLEKEIESLKRAGRSNNIVVFGIEEKEKSTIELVRELKENIKQELNIDILNKEVWFQNARAKWRRMMLKQEGKSGDKCSGGDTLSDMELYPHGPGSMGSSIQSLTPHSPPFILPPGSPSSLDCS</sequence>
<reference evidence="5 6" key="1">
    <citation type="submission" date="2023-03" db="EMBL/GenBank/DDBJ databases">
        <title>Genome insight into feeding habits of ladybird beetles.</title>
        <authorList>
            <person name="Li H.-S."/>
            <person name="Huang Y.-H."/>
            <person name="Pang H."/>
        </authorList>
    </citation>
    <scope>NUCLEOTIDE SEQUENCE [LARGE SCALE GENOMIC DNA]</scope>
    <source>
        <strain evidence="5">SYSU_2023b</strain>
        <tissue evidence="5">Whole body</tissue>
    </source>
</reference>
<feature type="region of interest" description="Disordered" evidence="3">
    <location>
        <begin position="113"/>
        <end position="167"/>
    </location>
</feature>
<proteinExistence type="predicted"/>
<comment type="subcellular location">
    <subcellularLocation>
        <location evidence="1 2">Nucleus</location>
    </subcellularLocation>
</comment>
<evidence type="ECO:0000313" key="6">
    <source>
        <dbReference type="Proteomes" id="UP001431783"/>
    </source>
</evidence>
<dbReference type="InterPro" id="IPR001356">
    <property type="entry name" value="HD"/>
</dbReference>
<organism evidence="5 6">
    <name type="scientific">Henosepilachna vigintioctopunctata</name>
    <dbReference type="NCBI Taxonomy" id="420089"/>
    <lineage>
        <taxon>Eukaryota</taxon>
        <taxon>Metazoa</taxon>
        <taxon>Ecdysozoa</taxon>
        <taxon>Arthropoda</taxon>
        <taxon>Hexapoda</taxon>
        <taxon>Insecta</taxon>
        <taxon>Pterygota</taxon>
        <taxon>Neoptera</taxon>
        <taxon>Endopterygota</taxon>
        <taxon>Coleoptera</taxon>
        <taxon>Polyphaga</taxon>
        <taxon>Cucujiformia</taxon>
        <taxon>Coccinelloidea</taxon>
        <taxon>Coccinellidae</taxon>
        <taxon>Epilachninae</taxon>
        <taxon>Epilachnini</taxon>
        <taxon>Henosepilachna</taxon>
    </lineage>
</organism>
<keyword evidence="2" id="KW-0371">Homeobox</keyword>
<feature type="domain" description="Homeobox" evidence="4">
    <location>
        <begin position="78"/>
        <end position="109"/>
    </location>
</feature>
<keyword evidence="2" id="KW-0238">DNA-binding</keyword>
<feature type="compositionally biased region" description="Polar residues" evidence="3">
    <location>
        <begin position="140"/>
        <end position="149"/>
    </location>
</feature>
<dbReference type="CDD" id="cd00086">
    <property type="entry name" value="homeodomain"/>
    <property type="match status" value="1"/>
</dbReference>
<keyword evidence="2" id="KW-0539">Nucleus</keyword>
<evidence type="ECO:0000256" key="3">
    <source>
        <dbReference type="SAM" id="MobiDB-lite"/>
    </source>
</evidence>
<dbReference type="Proteomes" id="UP001431783">
    <property type="component" value="Unassembled WGS sequence"/>
</dbReference>
<evidence type="ECO:0000256" key="1">
    <source>
        <dbReference type="ARBA" id="ARBA00004123"/>
    </source>
</evidence>
<dbReference type="EMBL" id="JARQZJ010000074">
    <property type="protein sequence ID" value="KAK9882257.1"/>
    <property type="molecule type" value="Genomic_DNA"/>
</dbReference>
<accession>A0AAW1UQK1</accession>
<keyword evidence="6" id="KW-1185">Reference proteome</keyword>
<dbReference type="PROSITE" id="PS50071">
    <property type="entry name" value="HOMEOBOX_2"/>
    <property type="match status" value="1"/>
</dbReference>
<dbReference type="GO" id="GO:0003677">
    <property type="term" value="F:DNA binding"/>
    <property type="evidence" value="ECO:0007669"/>
    <property type="project" value="UniProtKB-UniRule"/>
</dbReference>
<feature type="compositionally biased region" description="Pro residues" evidence="3">
    <location>
        <begin position="150"/>
        <end position="160"/>
    </location>
</feature>
<feature type="DNA-binding region" description="Homeobox" evidence="2">
    <location>
        <begin position="80"/>
        <end position="110"/>
    </location>
</feature>
<protein>
    <recommendedName>
        <fullName evidence="4">Homeobox domain-containing protein</fullName>
    </recommendedName>
</protein>